<dbReference type="eggNOG" id="ENOG502ZAXT">
    <property type="taxonomic scope" value="Bacteria"/>
</dbReference>
<evidence type="ECO:0008006" key="3">
    <source>
        <dbReference type="Google" id="ProtNLM"/>
    </source>
</evidence>
<dbReference type="AlphaFoldDB" id="A0A0A3JN07"/>
<dbReference type="OrthoDB" id="2725413at2"/>
<evidence type="ECO:0000313" key="1">
    <source>
        <dbReference type="EMBL" id="KGR88397.1"/>
    </source>
</evidence>
<dbReference type="STRING" id="1220589.CD32_01675"/>
<reference evidence="1 2" key="1">
    <citation type="submission" date="2014-02" db="EMBL/GenBank/DDBJ databases">
        <title>Draft genome sequence of Lysinibacillus odysseyi NBRC 100172.</title>
        <authorList>
            <person name="Zhang F."/>
            <person name="Wang G."/>
            <person name="Zhang L."/>
        </authorList>
    </citation>
    <scope>NUCLEOTIDE SEQUENCE [LARGE SCALE GENOMIC DNA]</scope>
    <source>
        <strain evidence="1 2">NBRC 100172</strain>
    </source>
</reference>
<keyword evidence="2" id="KW-1185">Reference proteome</keyword>
<organism evidence="1 2">
    <name type="scientific">Lysinibacillus odysseyi 34hs-1 = NBRC 100172</name>
    <dbReference type="NCBI Taxonomy" id="1220589"/>
    <lineage>
        <taxon>Bacteria</taxon>
        <taxon>Bacillati</taxon>
        <taxon>Bacillota</taxon>
        <taxon>Bacilli</taxon>
        <taxon>Bacillales</taxon>
        <taxon>Bacillaceae</taxon>
        <taxon>Lysinibacillus</taxon>
    </lineage>
</organism>
<name>A0A0A3JN07_9BACI</name>
<sequence length="772" mass="86142">MSYSIRVLNSGASTEVGKLQNIVDAEVYEVINDQYTADVEIAENKFPPFLQYPNLLEIEGDYFIIAGIDKQRNNSKSIKLNLEHISYLLNDPFAAPYVVEGEEEIYEGSPGDILPRVWGMGVFQLVDLAGGYYQYRPSAKGGRSRINEFARQNGLEVEYKQFSVIIHPQRGANKGLILEVGKNIESIQQKIDLNDNFALEYAHEVEIIDFSKMTGAQKRDIASAELGDTVTMIDTDLAIHAVERIVGKRYNPLFKEIPQLDVGQIIRDYVSYEEEKKDEKEEEDKGHLAQFKVGKIDCLALEDKIDAKSAVLDYIKDTSLQGVIPSADVELTENQTGVFASLKSDYSSHKLTAIITTETDSGLTTNFYELPNPTVSSLVLPQKNISVSVTLVITKVPFADLVNGKVPIVEDGENATFIEAYGVRFLINDNADGFLEHFKVGTVDALTFDDIECTDAVKAYIKGQKLHPHALWEYETEKLKGIYASLKEQYKNHYLTFIHTKIVASKTTTEVRKMPFANARIMEVPTAKDDSVIMVITKEPYESLTAANVDKSFIKAFGIRFQIGKPGKSYWLSEFRIGDVDCLAMEGVQIESPNSADILAEIEYSKEAEFTGLFLSLKEEYKDATITVKNQSGASINYNAPTVLPNGNTAIIVTLTKGQEKQYYGVKFNYTKQYREDQYRIEFATCPLSNDMSYQFDNVDGYDEVKSITTGVIGDTGLSTPIILVAKAKETNAKYTSVEIKANWGEGEMPDVEVSMQAICLLKGTEEGAEDV</sequence>
<gene>
    <name evidence="1" type="ORF">CD32_01675</name>
</gene>
<dbReference type="Proteomes" id="UP000030437">
    <property type="component" value="Unassembled WGS sequence"/>
</dbReference>
<evidence type="ECO:0000313" key="2">
    <source>
        <dbReference type="Proteomes" id="UP000030437"/>
    </source>
</evidence>
<proteinExistence type="predicted"/>
<comment type="caution">
    <text evidence="1">The sequence shown here is derived from an EMBL/GenBank/DDBJ whole genome shotgun (WGS) entry which is preliminary data.</text>
</comment>
<dbReference type="EMBL" id="JPVP01000040">
    <property type="protein sequence ID" value="KGR88397.1"/>
    <property type="molecule type" value="Genomic_DNA"/>
</dbReference>
<accession>A0A0A3JN07</accession>
<protein>
    <recommendedName>
        <fullName evidence="3">Prophage tail endopeptidase domain-containing protein</fullName>
    </recommendedName>
</protein>
<dbReference type="RefSeq" id="WP_036150474.1">
    <property type="nucleotide sequence ID" value="NZ_AVCX01000023.1"/>
</dbReference>